<dbReference type="PANTHER" id="PTHR38780:SF1">
    <property type="entry name" value="PROTEIN TUSC"/>
    <property type="match status" value="1"/>
</dbReference>
<proteinExistence type="inferred from homology"/>
<protein>
    <submittedName>
        <fullName evidence="2">Sulfurtransferase complex subunit TusC</fullName>
    </submittedName>
</protein>
<gene>
    <name evidence="2" type="primary">tusC</name>
    <name evidence="2" type="ORF">GNH96_08970</name>
</gene>
<dbReference type="Pfam" id="PF02635">
    <property type="entry name" value="DsrE"/>
    <property type="match status" value="1"/>
</dbReference>
<organism evidence="2 3">
    <name type="scientific">Methylococcus geothermalis</name>
    <dbReference type="NCBI Taxonomy" id="2681310"/>
    <lineage>
        <taxon>Bacteria</taxon>
        <taxon>Pseudomonadati</taxon>
        <taxon>Pseudomonadota</taxon>
        <taxon>Gammaproteobacteria</taxon>
        <taxon>Methylococcales</taxon>
        <taxon>Methylococcaceae</taxon>
        <taxon>Methylococcus</taxon>
    </lineage>
</organism>
<comment type="similarity">
    <text evidence="1">Belongs to the DsrF/TusC family.</text>
</comment>
<dbReference type="RefSeq" id="WP_169603366.1">
    <property type="nucleotide sequence ID" value="NZ_CP046565.1"/>
</dbReference>
<evidence type="ECO:0000313" key="2">
    <source>
        <dbReference type="EMBL" id="QJD30088.1"/>
    </source>
</evidence>
<dbReference type="SUPFAM" id="SSF75169">
    <property type="entry name" value="DsrEFH-like"/>
    <property type="match status" value="1"/>
</dbReference>
<dbReference type="Gene3D" id="3.40.1260.10">
    <property type="entry name" value="DsrEFH-like"/>
    <property type="match status" value="1"/>
</dbReference>
<evidence type="ECO:0000313" key="3">
    <source>
        <dbReference type="Proteomes" id="UP000503004"/>
    </source>
</evidence>
<reference evidence="3" key="1">
    <citation type="submission" date="2019-12" db="EMBL/GenBank/DDBJ databases">
        <authorList>
            <person name="Awala S.I."/>
            <person name="Rhee S.K."/>
        </authorList>
    </citation>
    <scope>NUCLEOTIDE SEQUENCE [LARGE SCALE GENOMIC DNA]</scope>
    <source>
        <strain evidence="3">IM1</strain>
    </source>
</reference>
<dbReference type="PANTHER" id="PTHR38780">
    <property type="entry name" value="PROTEIN TUSC"/>
    <property type="match status" value="1"/>
</dbReference>
<dbReference type="KEGG" id="metu:GNH96_08970"/>
<sequence>MNRSKSFVFVVRQPPFCGARNVEMLDQILAATAFDHPIDVLFLDDGVLQLLSGQRAECAGLRPLAPVLQTLEFYDVREVAAESESLAERALSADRLAVPVRLLARRDVPAWIAGHDLAVGCG</sequence>
<dbReference type="Proteomes" id="UP000503004">
    <property type="component" value="Chromosome"/>
</dbReference>
<dbReference type="InterPro" id="IPR017462">
    <property type="entry name" value="Sulphur_relay_TusC/DsrF"/>
</dbReference>
<dbReference type="GO" id="GO:0016740">
    <property type="term" value="F:transferase activity"/>
    <property type="evidence" value="ECO:0007669"/>
    <property type="project" value="UniProtKB-KW"/>
</dbReference>
<dbReference type="AlphaFoldDB" id="A0A858Q893"/>
<dbReference type="EMBL" id="CP046565">
    <property type="protein sequence ID" value="QJD30088.1"/>
    <property type="molecule type" value="Genomic_DNA"/>
</dbReference>
<dbReference type="InterPro" id="IPR003787">
    <property type="entry name" value="Sulphur_relay_DsrE/F-like"/>
</dbReference>
<keyword evidence="2" id="KW-0808">Transferase</keyword>
<evidence type="ECO:0000256" key="1">
    <source>
        <dbReference type="ARBA" id="ARBA00005996"/>
    </source>
</evidence>
<name>A0A858Q893_9GAMM</name>
<accession>A0A858Q893</accession>
<dbReference type="NCBIfam" id="TIGR03010">
    <property type="entry name" value="sulf_tusC_dsrF"/>
    <property type="match status" value="1"/>
</dbReference>
<dbReference type="NCBIfam" id="NF001238">
    <property type="entry name" value="PRK00211.1"/>
    <property type="match status" value="1"/>
</dbReference>
<dbReference type="InterPro" id="IPR027396">
    <property type="entry name" value="DsrEFH-like"/>
</dbReference>
<keyword evidence="3" id="KW-1185">Reference proteome</keyword>